<name>A0A3P8LAL0_9TREM</name>
<evidence type="ECO:0008006" key="4">
    <source>
        <dbReference type="Google" id="ProtNLM"/>
    </source>
</evidence>
<dbReference type="GO" id="GO:0016020">
    <property type="term" value="C:membrane"/>
    <property type="evidence" value="ECO:0007669"/>
    <property type="project" value="TreeGrafter"/>
</dbReference>
<dbReference type="InterPro" id="IPR050291">
    <property type="entry name" value="CDF_Transporter"/>
</dbReference>
<dbReference type="InterPro" id="IPR036837">
    <property type="entry name" value="Cation_efflux_CTD_sf"/>
</dbReference>
<reference evidence="2 3" key="1">
    <citation type="submission" date="2018-11" db="EMBL/GenBank/DDBJ databases">
        <authorList>
            <consortium name="Pathogen Informatics"/>
        </authorList>
    </citation>
    <scope>NUCLEOTIDE SEQUENCE [LARGE SCALE GENOMIC DNA]</scope>
    <source>
        <strain evidence="2 3">Egypt</strain>
    </source>
</reference>
<proteinExistence type="predicted"/>
<keyword evidence="1" id="KW-0813">Transport</keyword>
<evidence type="ECO:0000313" key="3">
    <source>
        <dbReference type="Proteomes" id="UP000272942"/>
    </source>
</evidence>
<dbReference type="GO" id="GO:0008324">
    <property type="term" value="F:monoatomic cation transmembrane transporter activity"/>
    <property type="evidence" value="ECO:0007669"/>
    <property type="project" value="TreeGrafter"/>
</dbReference>
<dbReference type="Proteomes" id="UP000272942">
    <property type="component" value="Unassembled WGS sequence"/>
</dbReference>
<organism evidence="2 3">
    <name type="scientific">Echinostoma caproni</name>
    <dbReference type="NCBI Taxonomy" id="27848"/>
    <lineage>
        <taxon>Eukaryota</taxon>
        <taxon>Metazoa</taxon>
        <taxon>Spiralia</taxon>
        <taxon>Lophotrochozoa</taxon>
        <taxon>Platyhelminthes</taxon>
        <taxon>Trematoda</taxon>
        <taxon>Digenea</taxon>
        <taxon>Plagiorchiida</taxon>
        <taxon>Echinostomata</taxon>
        <taxon>Echinostomatoidea</taxon>
        <taxon>Echinostomatidae</taxon>
        <taxon>Echinostoma</taxon>
    </lineage>
</organism>
<dbReference type="SUPFAM" id="SSF160240">
    <property type="entry name" value="Cation efflux protein cytoplasmic domain-like"/>
    <property type="match status" value="1"/>
</dbReference>
<sequence length="129" mass="14988">MKRERQVRLHNFYAGQSVNNQEPQNSSNKHVDDISLMHLIDFHQLACLLFLLNCIFASNKSLTYSCAVQLFLIPSQVDIVLPMGMCLKEAHDIGEELQKKLERLENVERAFVHLDYEFTHHPESEHKIA</sequence>
<dbReference type="OrthoDB" id="78296at2759"/>
<evidence type="ECO:0000313" key="2">
    <source>
        <dbReference type="EMBL" id="VDP93059.1"/>
    </source>
</evidence>
<dbReference type="PANTHER" id="PTHR43840:SF13">
    <property type="entry name" value="CATION EFFLUX PROTEIN CYTOPLASMIC DOMAIN-CONTAINING PROTEIN"/>
    <property type="match status" value="1"/>
</dbReference>
<dbReference type="PANTHER" id="PTHR43840">
    <property type="entry name" value="MITOCHONDRIAL METAL TRANSPORTER 1-RELATED"/>
    <property type="match status" value="1"/>
</dbReference>
<evidence type="ECO:0000256" key="1">
    <source>
        <dbReference type="ARBA" id="ARBA00022448"/>
    </source>
</evidence>
<gene>
    <name evidence="2" type="ORF">ECPE_LOCUS15787</name>
</gene>
<accession>A0A3P8LAL0</accession>
<keyword evidence="3" id="KW-1185">Reference proteome</keyword>
<dbReference type="EMBL" id="UZAN01061739">
    <property type="protein sequence ID" value="VDP93059.1"/>
    <property type="molecule type" value="Genomic_DNA"/>
</dbReference>
<protein>
    <recommendedName>
        <fullName evidence="4">Cation efflux protein cytoplasmic domain-containing protein</fullName>
    </recommendedName>
</protein>
<dbReference type="Gene3D" id="3.30.70.1350">
    <property type="entry name" value="Cation efflux protein, cytoplasmic domain"/>
    <property type="match status" value="1"/>
</dbReference>
<dbReference type="AlphaFoldDB" id="A0A3P8LAL0"/>